<gene>
    <name evidence="1" type="ORF">EG327_001787</name>
</gene>
<feature type="non-terminal residue" evidence="1">
    <location>
        <position position="64"/>
    </location>
</feature>
<keyword evidence="2" id="KW-1185">Reference proteome</keyword>
<organism evidence="1 2">
    <name type="scientific">Venturia inaequalis</name>
    <name type="common">Apple scab fungus</name>
    <dbReference type="NCBI Taxonomy" id="5025"/>
    <lineage>
        <taxon>Eukaryota</taxon>
        <taxon>Fungi</taxon>
        <taxon>Dikarya</taxon>
        <taxon>Ascomycota</taxon>
        <taxon>Pezizomycotina</taxon>
        <taxon>Dothideomycetes</taxon>
        <taxon>Pleosporomycetidae</taxon>
        <taxon>Venturiales</taxon>
        <taxon>Venturiaceae</taxon>
        <taxon>Venturia</taxon>
    </lineage>
</organism>
<dbReference type="AlphaFoldDB" id="A0A8H3VW98"/>
<sequence length="64" mass="7644">DVVTKPGIPNYVGNIELFLEEWVTSDRVTVKGYGIPIKFWKNVFDRYMPEEWDVKKVKVKSYKY</sequence>
<dbReference type="EMBL" id="WNWR01000015">
    <property type="protein sequence ID" value="KAE9994053.1"/>
    <property type="molecule type" value="Genomic_DNA"/>
</dbReference>
<accession>A0A8H3VW98</accession>
<evidence type="ECO:0000313" key="2">
    <source>
        <dbReference type="Proteomes" id="UP000490939"/>
    </source>
</evidence>
<name>A0A8H3VW98_VENIN</name>
<dbReference type="Proteomes" id="UP000490939">
    <property type="component" value="Unassembled WGS sequence"/>
</dbReference>
<proteinExistence type="predicted"/>
<protein>
    <submittedName>
        <fullName evidence="1">Uncharacterized protein</fullName>
    </submittedName>
</protein>
<evidence type="ECO:0000313" key="1">
    <source>
        <dbReference type="EMBL" id="KAE9994053.1"/>
    </source>
</evidence>
<comment type="caution">
    <text evidence="1">The sequence shown here is derived from an EMBL/GenBank/DDBJ whole genome shotgun (WGS) entry which is preliminary data.</text>
</comment>
<reference evidence="1 2" key="1">
    <citation type="submission" date="2019-07" db="EMBL/GenBank/DDBJ databases">
        <title>Venturia inaequalis Genome Resource.</title>
        <authorList>
            <person name="Lichtner F.J."/>
        </authorList>
    </citation>
    <scope>NUCLEOTIDE SEQUENCE [LARGE SCALE GENOMIC DNA]</scope>
    <source>
        <strain evidence="1 2">DMI_063113</strain>
    </source>
</reference>